<evidence type="ECO:0000256" key="1">
    <source>
        <dbReference type="SAM" id="Phobius"/>
    </source>
</evidence>
<sequence>MNSNKGLISQLVISSILLVVFAAVLVWVPYFAENKATLKKPLDERIAIIQKAIERTSTETNIDKDVNINIFQMQIESEQANDDALRSVINVYKPLSKVLVGLLLIHIVVVFHISRRLGAKKT</sequence>
<reference evidence="2 3" key="1">
    <citation type="submission" date="2023-03" db="EMBL/GenBank/DDBJ databases">
        <title>Draft genome sequence of Thalassotalea eurytherma JCM 18482T.</title>
        <authorList>
            <person name="Sawabe T."/>
        </authorList>
    </citation>
    <scope>NUCLEOTIDE SEQUENCE [LARGE SCALE GENOMIC DNA]</scope>
    <source>
        <strain evidence="2 3">JCM 18482</strain>
    </source>
</reference>
<organism evidence="2 3">
    <name type="scientific">Thalassotalea eurytherma</name>
    <dbReference type="NCBI Taxonomy" id="1144278"/>
    <lineage>
        <taxon>Bacteria</taxon>
        <taxon>Pseudomonadati</taxon>
        <taxon>Pseudomonadota</taxon>
        <taxon>Gammaproteobacteria</taxon>
        <taxon>Alteromonadales</taxon>
        <taxon>Colwelliaceae</taxon>
        <taxon>Thalassotalea</taxon>
    </lineage>
</organism>
<feature type="transmembrane region" description="Helical" evidence="1">
    <location>
        <begin position="95"/>
        <end position="113"/>
    </location>
</feature>
<evidence type="ECO:0000313" key="3">
    <source>
        <dbReference type="Proteomes" id="UP001157133"/>
    </source>
</evidence>
<keyword evidence="1" id="KW-1133">Transmembrane helix</keyword>
<feature type="transmembrane region" description="Helical" evidence="1">
    <location>
        <begin position="12"/>
        <end position="32"/>
    </location>
</feature>
<keyword evidence="1" id="KW-0812">Transmembrane</keyword>
<dbReference type="Proteomes" id="UP001157133">
    <property type="component" value="Unassembled WGS sequence"/>
</dbReference>
<dbReference type="RefSeq" id="WP_284209227.1">
    <property type="nucleotide sequence ID" value="NZ_BSSU01000027.1"/>
</dbReference>
<proteinExistence type="predicted"/>
<dbReference type="EMBL" id="BSSU01000027">
    <property type="protein sequence ID" value="GLX83740.1"/>
    <property type="molecule type" value="Genomic_DNA"/>
</dbReference>
<gene>
    <name evidence="2" type="ORF">theurythT_31930</name>
</gene>
<keyword evidence="1" id="KW-0472">Membrane</keyword>
<name>A0ABQ6HAE2_9GAMM</name>
<evidence type="ECO:0000313" key="2">
    <source>
        <dbReference type="EMBL" id="GLX83740.1"/>
    </source>
</evidence>
<accession>A0ABQ6HAE2</accession>
<protein>
    <submittedName>
        <fullName evidence="2">Uncharacterized protein</fullName>
    </submittedName>
</protein>
<comment type="caution">
    <text evidence="2">The sequence shown here is derived from an EMBL/GenBank/DDBJ whole genome shotgun (WGS) entry which is preliminary data.</text>
</comment>
<keyword evidence="3" id="KW-1185">Reference proteome</keyword>